<sequence length="75" mass="8659">MEASDFPAHIQSALFLNRCYIRQVALQRCLYWACRVPALCRTVTTSRQSLEQIFPQQQVVFQAEGLTFCRCEALC</sequence>
<reference evidence="1 2" key="1">
    <citation type="submission" date="2021-06" db="EMBL/GenBank/DDBJ databases">
        <authorList>
            <person name="Palmer J.M."/>
        </authorList>
    </citation>
    <scope>NUCLEOTIDE SEQUENCE [LARGE SCALE GENOMIC DNA]</scope>
    <source>
        <strain evidence="1 2">GA_2019</strain>
        <tissue evidence="1">Muscle</tissue>
    </source>
</reference>
<dbReference type="EMBL" id="JAHRIO010062453">
    <property type="protein sequence ID" value="MEQ2179294.1"/>
    <property type="molecule type" value="Genomic_DNA"/>
</dbReference>
<accession>A0ABV0P769</accession>
<evidence type="ECO:0000313" key="1">
    <source>
        <dbReference type="EMBL" id="MEQ2179294.1"/>
    </source>
</evidence>
<evidence type="ECO:0000313" key="2">
    <source>
        <dbReference type="Proteomes" id="UP001476798"/>
    </source>
</evidence>
<dbReference type="Proteomes" id="UP001476798">
    <property type="component" value="Unassembled WGS sequence"/>
</dbReference>
<name>A0ABV0P769_9TELE</name>
<organism evidence="1 2">
    <name type="scientific">Goodea atripinnis</name>
    <dbReference type="NCBI Taxonomy" id="208336"/>
    <lineage>
        <taxon>Eukaryota</taxon>
        <taxon>Metazoa</taxon>
        <taxon>Chordata</taxon>
        <taxon>Craniata</taxon>
        <taxon>Vertebrata</taxon>
        <taxon>Euteleostomi</taxon>
        <taxon>Actinopterygii</taxon>
        <taxon>Neopterygii</taxon>
        <taxon>Teleostei</taxon>
        <taxon>Neoteleostei</taxon>
        <taxon>Acanthomorphata</taxon>
        <taxon>Ovalentaria</taxon>
        <taxon>Atherinomorphae</taxon>
        <taxon>Cyprinodontiformes</taxon>
        <taxon>Goodeidae</taxon>
        <taxon>Goodea</taxon>
    </lineage>
</organism>
<gene>
    <name evidence="1" type="ORF">GOODEAATRI_023281</name>
</gene>
<protein>
    <submittedName>
        <fullName evidence="1">Uncharacterized protein</fullName>
    </submittedName>
</protein>
<comment type="caution">
    <text evidence="1">The sequence shown here is derived from an EMBL/GenBank/DDBJ whole genome shotgun (WGS) entry which is preliminary data.</text>
</comment>
<proteinExistence type="predicted"/>
<keyword evidence="2" id="KW-1185">Reference proteome</keyword>